<evidence type="ECO:0000313" key="3">
    <source>
        <dbReference type="Proteomes" id="UP000018291"/>
    </source>
</evidence>
<accession>R4YVZ8</accession>
<evidence type="ECO:0000313" key="2">
    <source>
        <dbReference type="EMBL" id="CCM62239.1"/>
    </source>
</evidence>
<sequence length="99" mass="10169">MDPKAGCEPQGSPAGDSLKLDAVGEGRFELPASTSRTWRANQAALLPGVGPHANAGSADHDNAFGLGLGFHGFRGASGSGREGQLGWQRRVTGQSANLR</sequence>
<gene>
    <name evidence="2" type="ORF">BN381_100126</name>
</gene>
<feature type="region of interest" description="Disordered" evidence="1">
    <location>
        <begin position="77"/>
        <end position="99"/>
    </location>
</feature>
<reference evidence="2 3" key="1">
    <citation type="journal article" date="2013" name="ISME J.">
        <title>Metabolic model for the filamentous 'Candidatus Microthrix parvicella' based on genomic and metagenomic analyses.</title>
        <authorList>
            <person name="Jon McIlroy S."/>
            <person name="Kristiansen R."/>
            <person name="Albertsen M."/>
            <person name="Michael Karst S."/>
            <person name="Rossetti S."/>
            <person name="Lund Nielsen J."/>
            <person name="Tandoi V."/>
            <person name="James Seviour R."/>
            <person name="Nielsen P.H."/>
        </authorList>
    </citation>
    <scope>NUCLEOTIDE SEQUENCE [LARGE SCALE GENOMIC DNA]</scope>
    <source>
        <strain evidence="2 3">RN1</strain>
    </source>
</reference>
<keyword evidence="3" id="KW-1185">Reference proteome</keyword>
<proteinExistence type="predicted"/>
<dbReference type="STRING" id="1229780.BN381_100126"/>
<protein>
    <submittedName>
        <fullName evidence="2">Uncharacterized protein</fullName>
    </submittedName>
</protein>
<comment type="caution">
    <text evidence="2">The sequence shown here is derived from an EMBL/GenBank/DDBJ whole genome shotgun (WGS) entry which is preliminary data.</text>
</comment>
<evidence type="ECO:0000256" key="1">
    <source>
        <dbReference type="SAM" id="MobiDB-lite"/>
    </source>
</evidence>
<dbReference type="AlphaFoldDB" id="R4YVZ8"/>
<dbReference type="Proteomes" id="UP000018291">
    <property type="component" value="Unassembled WGS sequence"/>
</dbReference>
<name>R4YVZ8_9ACTN</name>
<organism evidence="2 3">
    <name type="scientific">Candidatus Neomicrothrix parvicella RN1</name>
    <dbReference type="NCBI Taxonomy" id="1229780"/>
    <lineage>
        <taxon>Bacteria</taxon>
        <taxon>Bacillati</taxon>
        <taxon>Actinomycetota</taxon>
        <taxon>Acidimicrobiia</taxon>
        <taxon>Acidimicrobiales</taxon>
        <taxon>Microthrixaceae</taxon>
        <taxon>Candidatus Neomicrothrix</taxon>
    </lineage>
</organism>
<dbReference type="EMBL" id="CANL01000002">
    <property type="protein sequence ID" value="CCM62239.1"/>
    <property type="molecule type" value="Genomic_DNA"/>
</dbReference>
<dbReference type="HOGENOM" id="CLU_2315080_0_0_11"/>